<evidence type="ECO:0000256" key="6">
    <source>
        <dbReference type="ARBA" id="ARBA00022692"/>
    </source>
</evidence>
<evidence type="ECO:0000256" key="13">
    <source>
        <dbReference type="SAM" id="Phobius"/>
    </source>
</evidence>
<sequence>MTDTAARRYSTGAMIFHWVIAVAVIVNWRIAESAEHAEAVEDKVAIFADHKALGILILVLTLGRLAWRWTHPVPPLPSDTAKWEAVLARTVHIIFYVLLIGLPLGGWYANSLSGREIDMFGMFTIPPLPVGEDAEAGKAIFGLHASGGKAFLILIALHVLGALKHTFVDKNGGIFRMLPFGKVPD</sequence>
<keyword evidence="6 13" id="KW-0812">Transmembrane</keyword>
<evidence type="ECO:0000256" key="1">
    <source>
        <dbReference type="ARBA" id="ARBA00001970"/>
    </source>
</evidence>
<keyword evidence="5" id="KW-0349">Heme</keyword>
<evidence type="ECO:0000256" key="4">
    <source>
        <dbReference type="ARBA" id="ARBA00022475"/>
    </source>
</evidence>
<reference evidence="15" key="1">
    <citation type="submission" date="2021-06" db="EMBL/GenBank/DDBJ databases">
        <title>50 bacteria genomes isolated from Dapeng, Shenzhen, China.</title>
        <authorList>
            <person name="Zheng W."/>
            <person name="Yu S."/>
            <person name="Huang Y."/>
        </authorList>
    </citation>
    <scope>NUCLEOTIDE SEQUENCE</scope>
    <source>
        <strain evidence="15">DP4N28-2</strain>
    </source>
</reference>
<evidence type="ECO:0000256" key="11">
    <source>
        <dbReference type="ARBA" id="ARBA00023136"/>
    </source>
</evidence>
<dbReference type="GO" id="GO:0005886">
    <property type="term" value="C:plasma membrane"/>
    <property type="evidence" value="ECO:0007669"/>
    <property type="project" value="UniProtKB-SubCell"/>
</dbReference>
<organism evidence="15 16">
    <name type="scientific">Qipengyuania aquimaris</name>
    <dbReference type="NCBI Taxonomy" id="255984"/>
    <lineage>
        <taxon>Bacteria</taxon>
        <taxon>Pseudomonadati</taxon>
        <taxon>Pseudomonadota</taxon>
        <taxon>Alphaproteobacteria</taxon>
        <taxon>Sphingomonadales</taxon>
        <taxon>Erythrobacteraceae</taxon>
        <taxon>Qipengyuania</taxon>
    </lineage>
</organism>
<evidence type="ECO:0000256" key="5">
    <source>
        <dbReference type="ARBA" id="ARBA00022617"/>
    </source>
</evidence>
<dbReference type="GO" id="GO:0022904">
    <property type="term" value="P:respiratory electron transport chain"/>
    <property type="evidence" value="ECO:0007669"/>
    <property type="project" value="InterPro"/>
</dbReference>
<dbReference type="AlphaFoldDB" id="A0A9Q3S1F4"/>
<evidence type="ECO:0000256" key="12">
    <source>
        <dbReference type="ARBA" id="ARBA00037975"/>
    </source>
</evidence>
<comment type="similarity">
    <text evidence="12">Belongs to the cytochrome b561 family.</text>
</comment>
<evidence type="ECO:0000256" key="2">
    <source>
        <dbReference type="ARBA" id="ARBA00004651"/>
    </source>
</evidence>
<comment type="caution">
    <text evidence="15">The sequence shown here is derived from an EMBL/GenBank/DDBJ whole genome shotgun (WGS) entry which is preliminary data.</text>
</comment>
<dbReference type="GO" id="GO:0020037">
    <property type="term" value="F:heme binding"/>
    <property type="evidence" value="ECO:0007669"/>
    <property type="project" value="TreeGrafter"/>
</dbReference>
<gene>
    <name evidence="15" type="ORF">KUV31_07705</name>
</gene>
<evidence type="ECO:0000313" key="15">
    <source>
        <dbReference type="EMBL" id="MBY6218223.1"/>
    </source>
</evidence>
<name>A0A9Q3S1F4_9SPHN</name>
<dbReference type="InterPro" id="IPR052168">
    <property type="entry name" value="Cytochrome_b561_oxidase"/>
</dbReference>
<keyword evidence="9 13" id="KW-1133">Transmembrane helix</keyword>
<dbReference type="PANTHER" id="PTHR30529:SF1">
    <property type="entry name" value="CYTOCHROME B561 HOMOLOG 2"/>
    <property type="match status" value="1"/>
</dbReference>
<feature type="domain" description="Cytochrome b561 bacterial/Ni-hydrogenase" evidence="14">
    <location>
        <begin position="8"/>
        <end position="179"/>
    </location>
</feature>
<keyword evidence="7" id="KW-0479">Metal-binding</keyword>
<keyword evidence="11 13" id="KW-0472">Membrane</keyword>
<keyword evidence="3" id="KW-0813">Transport</keyword>
<dbReference type="Pfam" id="PF01292">
    <property type="entry name" value="Ni_hydr_CYTB"/>
    <property type="match status" value="1"/>
</dbReference>
<dbReference type="InterPro" id="IPR011577">
    <property type="entry name" value="Cyt_b561_bac/Ni-Hgenase"/>
</dbReference>
<dbReference type="Proteomes" id="UP000824927">
    <property type="component" value="Unassembled WGS sequence"/>
</dbReference>
<feature type="transmembrane region" description="Helical" evidence="13">
    <location>
        <begin position="52"/>
        <end position="70"/>
    </location>
</feature>
<protein>
    <submittedName>
        <fullName evidence="15">Cytochrome b</fullName>
    </submittedName>
</protein>
<dbReference type="SUPFAM" id="SSF81342">
    <property type="entry name" value="Transmembrane di-heme cytochromes"/>
    <property type="match status" value="1"/>
</dbReference>
<feature type="transmembrane region" description="Helical" evidence="13">
    <location>
        <begin position="12"/>
        <end position="31"/>
    </location>
</feature>
<evidence type="ECO:0000259" key="14">
    <source>
        <dbReference type="Pfam" id="PF01292"/>
    </source>
</evidence>
<dbReference type="GO" id="GO:0009055">
    <property type="term" value="F:electron transfer activity"/>
    <property type="evidence" value="ECO:0007669"/>
    <property type="project" value="InterPro"/>
</dbReference>
<evidence type="ECO:0000256" key="9">
    <source>
        <dbReference type="ARBA" id="ARBA00022989"/>
    </source>
</evidence>
<dbReference type="InterPro" id="IPR016174">
    <property type="entry name" value="Di-haem_cyt_TM"/>
</dbReference>
<dbReference type="GO" id="GO:0046872">
    <property type="term" value="F:metal ion binding"/>
    <property type="evidence" value="ECO:0007669"/>
    <property type="project" value="UniProtKB-KW"/>
</dbReference>
<accession>A0A9Q3S1F4</accession>
<keyword evidence="10" id="KW-0408">Iron</keyword>
<evidence type="ECO:0000256" key="8">
    <source>
        <dbReference type="ARBA" id="ARBA00022982"/>
    </source>
</evidence>
<proteinExistence type="inferred from homology"/>
<dbReference type="EMBL" id="JAHVKP010000001">
    <property type="protein sequence ID" value="MBY6218223.1"/>
    <property type="molecule type" value="Genomic_DNA"/>
</dbReference>
<dbReference type="PANTHER" id="PTHR30529">
    <property type="entry name" value="CYTOCHROME B561"/>
    <property type="match status" value="1"/>
</dbReference>
<evidence type="ECO:0000256" key="7">
    <source>
        <dbReference type="ARBA" id="ARBA00022723"/>
    </source>
</evidence>
<feature type="transmembrane region" description="Helical" evidence="13">
    <location>
        <begin position="90"/>
        <end position="109"/>
    </location>
</feature>
<comment type="subcellular location">
    <subcellularLocation>
        <location evidence="2">Cell membrane</location>
        <topology evidence="2">Multi-pass membrane protein</topology>
    </subcellularLocation>
</comment>
<keyword evidence="8" id="KW-0249">Electron transport</keyword>
<evidence type="ECO:0000256" key="10">
    <source>
        <dbReference type="ARBA" id="ARBA00023004"/>
    </source>
</evidence>
<comment type="cofactor">
    <cofactor evidence="1">
        <name>heme b</name>
        <dbReference type="ChEBI" id="CHEBI:60344"/>
    </cofactor>
</comment>
<dbReference type="RefSeq" id="WP_222405110.1">
    <property type="nucleotide sequence ID" value="NZ_JAHVKP010000001.1"/>
</dbReference>
<evidence type="ECO:0000313" key="16">
    <source>
        <dbReference type="Proteomes" id="UP000824927"/>
    </source>
</evidence>
<keyword evidence="4" id="KW-1003">Cell membrane</keyword>
<evidence type="ECO:0000256" key="3">
    <source>
        <dbReference type="ARBA" id="ARBA00022448"/>
    </source>
</evidence>